<dbReference type="AlphaFoldDB" id="A0A1G6P202"/>
<accession>A0A1G6P202</accession>
<sequence length="192" mass="20674">MARQPKDFRIAWASAEPSAPLGYLLTGPETAIPMRFRASITLETPPATVTIEVFVGADLRPRVHELAIRSNTQFQITTTVLRQVLVEQLLREAVAKAEVPVSALPPGAILGAPPQPEVAHGKAETDAQTAARVYSQAVTSGSPAPAMAVAREMGRSRAQVARYLRKARQMGLLPELAPPGVENDREEGQTHQ</sequence>
<gene>
    <name evidence="2" type="ORF">SAMN05216174_10472</name>
</gene>
<evidence type="ECO:0000256" key="1">
    <source>
        <dbReference type="SAM" id="MobiDB-lite"/>
    </source>
</evidence>
<proteinExistence type="predicted"/>
<keyword evidence="3" id="KW-1185">Reference proteome</keyword>
<dbReference type="RefSeq" id="WP_228771532.1">
    <property type="nucleotide sequence ID" value="NZ_FMZZ01000004.1"/>
</dbReference>
<reference evidence="3" key="1">
    <citation type="submission" date="2016-10" db="EMBL/GenBank/DDBJ databases">
        <authorList>
            <person name="Varghese N."/>
            <person name="Submissions S."/>
        </authorList>
    </citation>
    <scope>NUCLEOTIDE SEQUENCE [LARGE SCALE GENOMIC DNA]</scope>
    <source>
        <strain evidence="3">IBRC-M 10403</strain>
    </source>
</reference>
<feature type="compositionally biased region" description="Basic and acidic residues" evidence="1">
    <location>
        <begin position="182"/>
        <end position="192"/>
    </location>
</feature>
<dbReference type="EMBL" id="FMZZ01000004">
    <property type="protein sequence ID" value="SDC74028.1"/>
    <property type="molecule type" value="Genomic_DNA"/>
</dbReference>
<dbReference type="Proteomes" id="UP000199501">
    <property type="component" value="Unassembled WGS sequence"/>
</dbReference>
<organism evidence="2 3">
    <name type="scientific">Actinokineospora iranica</name>
    <dbReference type="NCBI Taxonomy" id="1271860"/>
    <lineage>
        <taxon>Bacteria</taxon>
        <taxon>Bacillati</taxon>
        <taxon>Actinomycetota</taxon>
        <taxon>Actinomycetes</taxon>
        <taxon>Pseudonocardiales</taxon>
        <taxon>Pseudonocardiaceae</taxon>
        <taxon>Actinokineospora</taxon>
    </lineage>
</organism>
<feature type="region of interest" description="Disordered" evidence="1">
    <location>
        <begin position="171"/>
        <end position="192"/>
    </location>
</feature>
<dbReference type="STRING" id="1271860.SAMN05216174_10472"/>
<evidence type="ECO:0000313" key="3">
    <source>
        <dbReference type="Proteomes" id="UP000199501"/>
    </source>
</evidence>
<evidence type="ECO:0000313" key="2">
    <source>
        <dbReference type="EMBL" id="SDC74028.1"/>
    </source>
</evidence>
<protein>
    <submittedName>
        <fullName evidence="2">Uncharacterized protein</fullName>
    </submittedName>
</protein>
<name>A0A1G6P202_9PSEU</name>